<keyword evidence="7 8" id="KW-0472">Membrane</keyword>
<evidence type="ECO:0000256" key="8">
    <source>
        <dbReference type="SAM" id="Phobius"/>
    </source>
</evidence>
<dbReference type="EMBL" id="JBHPKH010000034">
    <property type="protein sequence ID" value="MFC1572739.1"/>
    <property type="molecule type" value="Genomic_DNA"/>
</dbReference>
<reference evidence="10 11" key="1">
    <citation type="submission" date="2024-09" db="EMBL/GenBank/DDBJ databases">
        <authorList>
            <person name="D'Angelo T."/>
        </authorList>
    </citation>
    <scope>NUCLEOTIDE SEQUENCE [LARGE SCALE GENOMIC DNA]</scope>
    <source>
        <strain evidence="10">SAG AM-320-E07</strain>
    </source>
</reference>
<feature type="transmembrane region" description="Helical" evidence="8">
    <location>
        <begin position="124"/>
        <end position="144"/>
    </location>
</feature>
<dbReference type="InterPro" id="IPR011990">
    <property type="entry name" value="TPR-like_helical_dom_sf"/>
</dbReference>
<evidence type="ECO:0000313" key="11">
    <source>
        <dbReference type="Proteomes" id="UP001593833"/>
    </source>
</evidence>
<keyword evidence="2" id="KW-1003">Cell membrane</keyword>
<feature type="transmembrane region" description="Helical" evidence="8">
    <location>
        <begin position="303"/>
        <end position="323"/>
    </location>
</feature>
<keyword evidence="4 10" id="KW-0808">Transferase</keyword>
<evidence type="ECO:0000256" key="4">
    <source>
        <dbReference type="ARBA" id="ARBA00022679"/>
    </source>
</evidence>
<dbReference type="PANTHER" id="PTHR33908:SF11">
    <property type="entry name" value="MEMBRANE PROTEIN"/>
    <property type="match status" value="1"/>
</dbReference>
<dbReference type="GO" id="GO:0016757">
    <property type="term" value="F:glycosyltransferase activity"/>
    <property type="evidence" value="ECO:0007669"/>
    <property type="project" value="UniProtKB-KW"/>
</dbReference>
<dbReference type="Pfam" id="PF13231">
    <property type="entry name" value="PMT_2"/>
    <property type="match status" value="1"/>
</dbReference>
<evidence type="ECO:0000313" key="10">
    <source>
        <dbReference type="EMBL" id="MFC1572739.1"/>
    </source>
</evidence>
<feature type="transmembrane region" description="Helical" evidence="8">
    <location>
        <begin position="174"/>
        <end position="207"/>
    </location>
</feature>
<dbReference type="EC" id="2.4.-.-" evidence="10"/>
<keyword evidence="6 8" id="KW-1133">Transmembrane helix</keyword>
<name>A0ABV6YKN5_UNCEI</name>
<evidence type="ECO:0000256" key="5">
    <source>
        <dbReference type="ARBA" id="ARBA00022692"/>
    </source>
</evidence>
<evidence type="ECO:0000256" key="1">
    <source>
        <dbReference type="ARBA" id="ARBA00004651"/>
    </source>
</evidence>
<dbReference type="Gene3D" id="1.25.40.10">
    <property type="entry name" value="Tetratricopeptide repeat domain"/>
    <property type="match status" value="1"/>
</dbReference>
<feature type="transmembrane region" description="Helical" evidence="8">
    <location>
        <begin position="74"/>
        <end position="92"/>
    </location>
</feature>
<feature type="transmembrane region" description="Helical" evidence="8">
    <location>
        <begin position="151"/>
        <end position="168"/>
    </location>
</feature>
<feature type="transmembrane region" description="Helical" evidence="8">
    <location>
        <begin position="330"/>
        <end position="347"/>
    </location>
</feature>
<evidence type="ECO:0000256" key="3">
    <source>
        <dbReference type="ARBA" id="ARBA00022676"/>
    </source>
</evidence>
<dbReference type="InterPro" id="IPR050297">
    <property type="entry name" value="LipidA_mod_glycosyltrf_83"/>
</dbReference>
<dbReference type="SUPFAM" id="SSF48452">
    <property type="entry name" value="TPR-like"/>
    <property type="match status" value="1"/>
</dbReference>
<dbReference type="Proteomes" id="UP001593833">
    <property type="component" value="Unassembled WGS sequence"/>
</dbReference>
<evidence type="ECO:0000256" key="2">
    <source>
        <dbReference type="ARBA" id="ARBA00022475"/>
    </source>
</evidence>
<feature type="transmembrane region" description="Helical" evidence="8">
    <location>
        <begin position="21"/>
        <end position="44"/>
    </location>
</feature>
<sequence length="717" mass="79370">MSAAQHSGNHSLVGRAWPIRLVAPVYALVFCAIGLWIHLAFYPLGNVGVESDFYAELAPAAQKLADGDFSVQNFPYKGPAFAVLLALVRPLVGDWYRAGVLISLVSAGLSILLIYAILRSAFRPALAIGSTVLVSLLNPFLLGAYKAASDLLFLCAVLCSLWLLMRWPSRRGRLLLAGLAAAVAFLTRYNGVVFLVAGTLALLVINPQHLSRRQRLRGWIWYLVGFGILSIPWLAWSFADTGRLLWSQNLHNVNLAFYGPSVKAAADVREFPSLVALIAHDPLYFTGRYLANLAEHVRLDARLLLEPILAVLAAFGLMRLLLVRPTRRQGILYAATLLYILAMGVVFYLPRFFLILGLGYVPLALSVLMGSDADSATAELTSLGRSLRHSCDRLCAWWLLWRRRHRTIWHMLLVLVIAALAVGKLHTFKTVEAVQRGTRPLFLIPAAQFLRTMDTGGQRALLMARRPHLAFLADCDHLRYPDEVPSLVDLLRYADSRGADYLTYGLHEFSDYPQLGYISAAESIPGLRVIYRSDQLVVFHLPEELDLVMIDAVEQELKMHYARSEAAAAGDLHEWLVHSRALAEHYLQRGHEDQAGQLLAKALRGTSRPADSPATRALRGSLCHTLATIRLNQDDWDTAESLLVISCEELKAGTNSAELARAQATLGNVYQHQGRAAEALAAYELAIRNFRAGGDEQMVAEATAKAAQLRKRLEDEH</sequence>
<keyword evidence="5 8" id="KW-0812">Transmembrane</keyword>
<accession>A0ABV6YKN5</accession>
<dbReference type="PANTHER" id="PTHR33908">
    <property type="entry name" value="MANNOSYLTRANSFERASE YKCB-RELATED"/>
    <property type="match status" value="1"/>
</dbReference>
<feature type="domain" description="Glycosyltransferase RgtA/B/C/D-like" evidence="9">
    <location>
        <begin position="77"/>
        <end position="236"/>
    </location>
</feature>
<comment type="subcellular location">
    <subcellularLocation>
        <location evidence="1">Cell membrane</location>
        <topology evidence="1">Multi-pass membrane protein</topology>
    </subcellularLocation>
</comment>
<keyword evidence="3 10" id="KW-0328">Glycosyltransferase</keyword>
<gene>
    <name evidence="10" type="ORF">ACFL6M_03980</name>
</gene>
<protein>
    <submittedName>
        <fullName evidence="10">ArnT family glycosyltransferase</fullName>
        <ecNumber evidence="10">2.4.-.-</ecNumber>
    </submittedName>
</protein>
<keyword evidence="11" id="KW-1185">Reference proteome</keyword>
<organism evidence="10 11">
    <name type="scientific">Eiseniibacteriota bacterium</name>
    <dbReference type="NCBI Taxonomy" id="2212470"/>
    <lineage>
        <taxon>Bacteria</taxon>
        <taxon>Candidatus Eiseniibacteriota</taxon>
    </lineage>
</organism>
<evidence type="ECO:0000256" key="6">
    <source>
        <dbReference type="ARBA" id="ARBA00022989"/>
    </source>
</evidence>
<comment type="caution">
    <text evidence="10">The sequence shown here is derived from an EMBL/GenBank/DDBJ whole genome shotgun (WGS) entry which is preliminary data.</text>
</comment>
<feature type="transmembrane region" description="Helical" evidence="8">
    <location>
        <begin position="219"/>
        <end position="239"/>
    </location>
</feature>
<feature type="transmembrane region" description="Helical" evidence="8">
    <location>
        <begin position="99"/>
        <end position="118"/>
    </location>
</feature>
<evidence type="ECO:0000259" key="9">
    <source>
        <dbReference type="Pfam" id="PF13231"/>
    </source>
</evidence>
<evidence type="ECO:0000256" key="7">
    <source>
        <dbReference type="ARBA" id="ARBA00023136"/>
    </source>
</evidence>
<proteinExistence type="predicted"/>
<dbReference type="InterPro" id="IPR038731">
    <property type="entry name" value="RgtA/B/C-like"/>
</dbReference>